<accession>A0A1H5LZY2</accession>
<dbReference type="GO" id="GO:0019521">
    <property type="term" value="P:D-gluconate metabolic process"/>
    <property type="evidence" value="ECO:0007669"/>
    <property type="project" value="UniProtKB-KW"/>
</dbReference>
<evidence type="ECO:0000313" key="12">
    <source>
        <dbReference type="Proteomes" id="UP000199220"/>
    </source>
</evidence>
<protein>
    <recommendedName>
        <fullName evidence="3 10">Gluconokinase</fullName>
        <ecNumber evidence="3 10">2.7.1.12</ecNumber>
    </recommendedName>
</protein>
<sequence length="167" mass="18076">MAHTPRHVVVMGVSGNGKSTVGAALADHLGAVFLEGDDFHPEANVAKMSAGTPLTDDDRWPWLDALAAEIARRDKAGERTVLACSALRHTYRDRLRAGMPGLFFVHPVADYDTIHARMQARQHFMPPALLTSQFDTLEDLREDEPGEVVDATAPPNVVIGEAIAAVD</sequence>
<dbReference type="Pfam" id="PF13671">
    <property type="entry name" value="AAA_33"/>
    <property type="match status" value="1"/>
</dbReference>
<dbReference type="NCBIfam" id="TIGR01313">
    <property type="entry name" value="therm_gnt_kin"/>
    <property type="match status" value="1"/>
</dbReference>
<dbReference type="PANTHER" id="PTHR43442">
    <property type="entry name" value="GLUCONOKINASE-RELATED"/>
    <property type="match status" value="1"/>
</dbReference>
<evidence type="ECO:0000256" key="8">
    <source>
        <dbReference type="ARBA" id="ARBA00023064"/>
    </source>
</evidence>
<dbReference type="EC" id="2.7.1.12" evidence="3 10"/>
<proteinExistence type="inferred from homology"/>
<evidence type="ECO:0000256" key="1">
    <source>
        <dbReference type="ARBA" id="ARBA00004761"/>
    </source>
</evidence>
<dbReference type="GO" id="GO:0046316">
    <property type="term" value="F:gluconokinase activity"/>
    <property type="evidence" value="ECO:0007669"/>
    <property type="project" value="UniProtKB-EC"/>
</dbReference>
<dbReference type="GO" id="GO:0005737">
    <property type="term" value="C:cytoplasm"/>
    <property type="evidence" value="ECO:0007669"/>
    <property type="project" value="TreeGrafter"/>
</dbReference>
<dbReference type="InterPro" id="IPR027417">
    <property type="entry name" value="P-loop_NTPase"/>
</dbReference>
<evidence type="ECO:0000313" key="11">
    <source>
        <dbReference type="EMBL" id="SEE82613.1"/>
    </source>
</evidence>
<dbReference type="Gene3D" id="3.40.50.300">
    <property type="entry name" value="P-loop containing nucleotide triphosphate hydrolases"/>
    <property type="match status" value="1"/>
</dbReference>
<comment type="catalytic activity">
    <reaction evidence="9 10">
        <text>D-gluconate + ATP = 6-phospho-D-gluconate + ADP + H(+)</text>
        <dbReference type="Rhea" id="RHEA:19433"/>
        <dbReference type="ChEBI" id="CHEBI:15378"/>
        <dbReference type="ChEBI" id="CHEBI:18391"/>
        <dbReference type="ChEBI" id="CHEBI:30616"/>
        <dbReference type="ChEBI" id="CHEBI:58759"/>
        <dbReference type="ChEBI" id="CHEBI:456216"/>
        <dbReference type="EC" id="2.7.1.12"/>
    </reaction>
</comment>
<dbReference type="FunFam" id="3.40.50.300:FF:000522">
    <property type="entry name" value="Gluconokinase"/>
    <property type="match status" value="1"/>
</dbReference>
<keyword evidence="7 10" id="KW-0067">ATP-binding</keyword>
<comment type="similarity">
    <text evidence="2 10">Belongs to the gluconokinase GntK/GntV family.</text>
</comment>
<comment type="pathway">
    <text evidence="1">Carbohydrate acid metabolism.</text>
</comment>
<reference evidence="12" key="1">
    <citation type="submission" date="2016-10" db="EMBL/GenBank/DDBJ databases">
        <authorList>
            <person name="Varghese N."/>
            <person name="Submissions S."/>
        </authorList>
    </citation>
    <scope>NUCLEOTIDE SEQUENCE [LARGE SCALE GENOMIC DNA]</scope>
    <source>
        <strain evidence="12">DSM 21368</strain>
    </source>
</reference>
<keyword evidence="4 10" id="KW-0808">Transferase</keyword>
<evidence type="ECO:0000256" key="9">
    <source>
        <dbReference type="ARBA" id="ARBA00048090"/>
    </source>
</evidence>
<dbReference type="AlphaFoldDB" id="A0A1H5LZY2"/>
<evidence type="ECO:0000256" key="5">
    <source>
        <dbReference type="ARBA" id="ARBA00022741"/>
    </source>
</evidence>
<evidence type="ECO:0000256" key="2">
    <source>
        <dbReference type="ARBA" id="ARBA00008420"/>
    </source>
</evidence>
<dbReference type="OrthoDB" id="9795716at2"/>
<evidence type="ECO:0000256" key="7">
    <source>
        <dbReference type="ARBA" id="ARBA00022840"/>
    </source>
</evidence>
<keyword evidence="5 10" id="KW-0547">Nucleotide-binding</keyword>
<evidence type="ECO:0000256" key="4">
    <source>
        <dbReference type="ARBA" id="ARBA00022679"/>
    </source>
</evidence>
<dbReference type="STRING" id="648782.SAMN04488554_3074"/>
<dbReference type="InterPro" id="IPR006001">
    <property type="entry name" value="Therm_gnt_kin"/>
</dbReference>
<dbReference type="SUPFAM" id="SSF52540">
    <property type="entry name" value="P-loop containing nucleoside triphosphate hydrolases"/>
    <property type="match status" value="1"/>
</dbReference>
<dbReference type="EMBL" id="FNTX01000002">
    <property type="protein sequence ID" value="SEE82613.1"/>
    <property type="molecule type" value="Genomic_DNA"/>
</dbReference>
<keyword evidence="8" id="KW-0311">Gluconate utilization</keyword>
<evidence type="ECO:0000256" key="10">
    <source>
        <dbReference type="RuleBase" id="RU363066"/>
    </source>
</evidence>
<dbReference type="CDD" id="cd02021">
    <property type="entry name" value="GntK"/>
    <property type="match status" value="1"/>
</dbReference>
<dbReference type="Proteomes" id="UP000199220">
    <property type="component" value="Unassembled WGS sequence"/>
</dbReference>
<organism evidence="11 12">
    <name type="scientific">Ruania alba</name>
    <dbReference type="NCBI Taxonomy" id="648782"/>
    <lineage>
        <taxon>Bacteria</taxon>
        <taxon>Bacillati</taxon>
        <taxon>Actinomycetota</taxon>
        <taxon>Actinomycetes</taxon>
        <taxon>Micrococcales</taxon>
        <taxon>Ruaniaceae</taxon>
        <taxon>Ruania</taxon>
    </lineage>
</organism>
<dbReference type="PANTHER" id="PTHR43442:SF3">
    <property type="entry name" value="GLUCONOKINASE-RELATED"/>
    <property type="match status" value="1"/>
</dbReference>
<dbReference type="GO" id="GO:0005524">
    <property type="term" value="F:ATP binding"/>
    <property type="evidence" value="ECO:0007669"/>
    <property type="project" value="UniProtKB-KW"/>
</dbReference>
<name>A0A1H5LZY2_9MICO</name>
<dbReference type="RefSeq" id="WP_089775870.1">
    <property type="nucleotide sequence ID" value="NZ_FNTX01000002.1"/>
</dbReference>
<evidence type="ECO:0000256" key="6">
    <source>
        <dbReference type="ARBA" id="ARBA00022777"/>
    </source>
</evidence>
<keyword evidence="6 10" id="KW-0418">Kinase</keyword>
<gene>
    <name evidence="11" type="ORF">SAMN04488554_3074</name>
</gene>
<keyword evidence="12" id="KW-1185">Reference proteome</keyword>
<evidence type="ECO:0000256" key="3">
    <source>
        <dbReference type="ARBA" id="ARBA00012054"/>
    </source>
</evidence>